<proteinExistence type="predicted"/>
<gene>
    <name evidence="6" type="ORF">PDESU_04883</name>
</gene>
<dbReference type="Gene3D" id="1.10.1740.10">
    <property type="match status" value="1"/>
</dbReference>
<feature type="domain" description="RNA polymerase sigma-70 region 2" evidence="5">
    <location>
        <begin position="33"/>
        <end position="98"/>
    </location>
</feature>
<protein>
    <recommendedName>
        <fullName evidence="5">RNA polymerase sigma-70 region 2 domain-containing protein</fullName>
    </recommendedName>
</protein>
<dbReference type="InterPro" id="IPR039425">
    <property type="entry name" value="RNA_pol_sigma-70-like"/>
</dbReference>
<dbReference type="GO" id="GO:0006352">
    <property type="term" value="P:DNA-templated transcription initiation"/>
    <property type="evidence" value="ECO:0007669"/>
    <property type="project" value="InterPro"/>
</dbReference>
<evidence type="ECO:0000256" key="4">
    <source>
        <dbReference type="ARBA" id="ARBA00023163"/>
    </source>
</evidence>
<dbReference type="PANTHER" id="PTHR43133">
    <property type="entry name" value="RNA POLYMERASE ECF-TYPE SIGMA FACTO"/>
    <property type="match status" value="1"/>
</dbReference>
<evidence type="ECO:0000313" key="7">
    <source>
        <dbReference type="Proteomes" id="UP000366872"/>
    </source>
</evidence>
<dbReference type="GO" id="GO:0016987">
    <property type="term" value="F:sigma factor activity"/>
    <property type="evidence" value="ECO:0007669"/>
    <property type="project" value="UniProtKB-KW"/>
</dbReference>
<dbReference type="Proteomes" id="UP000366872">
    <property type="component" value="Unassembled WGS sequence"/>
</dbReference>
<keyword evidence="1" id="KW-0805">Transcription regulation</keyword>
<reference evidence="6 7" key="1">
    <citation type="submission" date="2019-04" db="EMBL/GenBank/DDBJ databases">
        <authorList>
            <person name="Van Vliet M D."/>
        </authorList>
    </citation>
    <scope>NUCLEOTIDE SEQUENCE [LARGE SCALE GENOMIC DNA]</scope>
    <source>
        <strain evidence="6 7">F1</strain>
    </source>
</reference>
<organism evidence="6 7">
    <name type="scientific">Pontiella desulfatans</name>
    <dbReference type="NCBI Taxonomy" id="2750659"/>
    <lineage>
        <taxon>Bacteria</taxon>
        <taxon>Pseudomonadati</taxon>
        <taxon>Kiritimatiellota</taxon>
        <taxon>Kiritimatiellia</taxon>
        <taxon>Kiritimatiellales</taxon>
        <taxon>Pontiellaceae</taxon>
        <taxon>Pontiella</taxon>
    </lineage>
</organism>
<sequence length="203" mass="24073">MNQEERETYRTRITLLEKVQNQYDNQAWDEFAASYQDYIYGVLRHLNIPYEDAGDLLQQVLLKLWKKLPEIEIHKLKRFRSYLAVTTRNCAHDYVRKKISDRNKHEKLRESNELEYFDSITMPDINRIAEQEWNNYIAGLALKNISQDFSDEAIDLFKGLMAEQDIKELAEKLGMGLSTAYRLKSRMKERLIAQIKSLNDYLG</sequence>
<keyword evidence="2" id="KW-0731">Sigma factor</keyword>
<name>A0A6C2U857_PONDE</name>
<evidence type="ECO:0000256" key="2">
    <source>
        <dbReference type="ARBA" id="ARBA00023082"/>
    </source>
</evidence>
<dbReference type="RefSeq" id="WP_168442557.1">
    <property type="nucleotide sequence ID" value="NZ_CAAHFG010000003.1"/>
</dbReference>
<keyword evidence="7" id="KW-1185">Reference proteome</keyword>
<dbReference type="InterPro" id="IPR007627">
    <property type="entry name" value="RNA_pol_sigma70_r2"/>
</dbReference>
<evidence type="ECO:0000256" key="1">
    <source>
        <dbReference type="ARBA" id="ARBA00023015"/>
    </source>
</evidence>
<dbReference type="Pfam" id="PF04542">
    <property type="entry name" value="Sigma70_r2"/>
    <property type="match status" value="1"/>
</dbReference>
<dbReference type="NCBIfam" id="TIGR02937">
    <property type="entry name" value="sigma70-ECF"/>
    <property type="match status" value="1"/>
</dbReference>
<dbReference type="EMBL" id="CAAHFG010000003">
    <property type="protein sequence ID" value="VGO16292.1"/>
    <property type="molecule type" value="Genomic_DNA"/>
</dbReference>
<dbReference type="SUPFAM" id="SSF88946">
    <property type="entry name" value="Sigma2 domain of RNA polymerase sigma factors"/>
    <property type="match status" value="1"/>
</dbReference>
<evidence type="ECO:0000259" key="5">
    <source>
        <dbReference type="Pfam" id="PF04542"/>
    </source>
</evidence>
<evidence type="ECO:0000256" key="3">
    <source>
        <dbReference type="ARBA" id="ARBA00023125"/>
    </source>
</evidence>
<dbReference type="PANTHER" id="PTHR43133:SF8">
    <property type="entry name" value="RNA POLYMERASE SIGMA FACTOR HI_1459-RELATED"/>
    <property type="match status" value="1"/>
</dbReference>
<accession>A0A6C2U857</accession>
<dbReference type="AlphaFoldDB" id="A0A6C2U857"/>
<dbReference type="GO" id="GO:0003677">
    <property type="term" value="F:DNA binding"/>
    <property type="evidence" value="ECO:0007669"/>
    <property type="project" value="UniProtKB-KW"/>
</dbReference>
<keyword evidence="3" id="KW-0238">DNA-binding</keyword>
<keyword evidence="4" id="KW-0804">Transcription</keyword>
<dbReference type="InterPro" id="IPR014284">
    <property type="entry name" value="RNA_pol_sigma-70_dom"/>
</dbReference>
<dbReference type="InterPro" id="IPR013325">
    <property type="entry name" value="RNA_pol_sigma_r2"/>
</dbReference>
<evidence type="ECO:0000313" key="6">
    <source>
        <dbReference type="EMBL" id="VGO16292.1"/>
    </source>
</evidence>